<comment type="similarity">
    <text evidence="5">Belongs to the 4-toluene sulfonate uptake permease (TSUP) (TC 2.A.102) family.</text>
</comment>
<keyword evidence="4 5" id="KW-0472">Membrane</keyword>
<feature type="transmembrane region" description="Helical" evidence="5">
    <location>
        <begin position="142"/>
        <end position="159"/>
    </location>
</feature>
<evidence type="ECO:0000313" key="7">
    <source>
        <dbReference type="Proteomes" id="UP000647587"/>
    </source>
</evidence>
<keyword evidence="5" id="KW-1003">Cell membrane</keyword>
<evidence type="ECO:0000256" key="5">
    <source>
        <dbReference type="RuleBase" id="RU363041"/>
    </source>
</evidence>
<evidence type="ECO:0000256" key="1">
    <source>
        <dbReference type="ARBA" id="ARBA00004141"/>
    </source>
</evidence>
<sequence length="162" mass="17146">MLYNLPGVTLTVTFGAFLCVYALYSIFKPDTLALTLPSGPAAAVSVGALGGVIGGFTAFPGAVVVVWAGLTRLSKADTRAVVQPYILGMQLLSLTVLAVTQPWTFGPSFWHLGVLALPFVLGCTLMGLRLYCQLSDFNFRRVTFLLLGSSGIGILIKSLPAF</sequence>
<evidence type="ECO:0000313" key="6">
    <source>
        <dbReference type="EMBL" id="GGK42729.1"/>
    </source>
</evidence>
<feature type="transmembrane region" description="Helical" evidence="5">
    <location>
        <begin position="109"/>
        <end position="130"/>
    </location>
</feature>
<evidence type="ECO:0000256" key="2">
    <source>
        <dbReference type="ARBA" id="ARBA00022692"/>
    </source>
</evidence>
<protein>
    <recommendedName>
        <fullName evidence="5">Probable membrane transporter protein</fullName>
    </recommendedName>
</protein>
<feature type="transmembrane region" description="Helical" evidence="5">
    <location>
        <begin position="82"/>
        <end position="103"/>
    </location>
</feature>
<comment type="caution">
    <text evidence="6">The sequence shown here is derived from an EMBL/GenBank/DDBJ whole genome shotgun (WGS) entry which is preliminary data.</text>
</comment>
<gene>
    <name evidence="6" type="ORF">GCM10008955_40600</name>
</gene>
<dbReference type="InterPro" id="IPR002781">
    <property type="entry name" value="TM_pro_TauE-like"/>
</dbReference>
<organism evidence="6 7">
    <name type="scientific">Deinococcus malanensis</name>
    <dbReference type="NCBI Taxonomy" id="1706855"/>
    <lineage>
        <taxon>Bacteria</taxon>
        <taxon>Thermotogati</taxon>
        <taxon>Deinococcota</taxon>
        <taxon>Deinococci</taxon>
        <taxon>Deinococcales</taxon>
        <taxon>Deinococcaceae</taxon>
        <taxon>Deinococcus</taxon>
    </lineage>
</organism>
<dbReference type="EMBL" id="BMPP01000034">
    <property type="protein sequence ID" value="GGK42729.1"/>
    <property type="molecule type" value="Genomic_DNA"/>
</dbReference>
<reference evidence="7" key="1">
    <citation type="journal article" date="2019" name="Int. J. Syst. Evol. Microbiol.">
        <title>The Global Catalogue of Microorganisms (GCM) 10K type strain sequencing project: providing services to taxonomists for standard genome sequencing and annotation.</title>
        <authorList>
            <consortium name="The Broad Institute Genomics Platform"/>
            <consortium name="The Broad Institute Genome Sequencing Center for Infectious Disease"/>
            <person name="Wu L."/>
            <person name="Ma J."/>
        </authorList>
    </citation>
    <scope>NUCLEOTIDE SEQUENCE [LARGE SCALE GENOMIC DNA]</scope>
    <source>
        <strain evidence="7">JCM 30331</strain>
    </source>
</reference>
<evidence type="ECO:0000256" key="4">
    <source>
        <dbReference type="ARBA" id="ARBA00023136"/>
    </source>
</evidence>
<keyword evidence="7" id="KW-1185">Reference proteome</keyword>
<dbReference type="Pfam" id="PF01925">
    <property type="entry name" value="TauE"/>
    <property type="match status" value="1"/>
</dbReference>
<dbReference type="Proteomes" id="UP000647587">
    <property type="component" value="Unassembled WGS sequence"/>
</dbReference>
<keyword evidence="3 5" id="KW-1133">Transmembrane helix</keyword>
<proteinExistence type="inferred from homology"/>
<comment type="subcellular location">
    <subcellularLocation>
        <location evidence="5">Cell membrane</location>
        <topology evidence="5">Multi-pass membrane protein</topology>
    </subcellularLocation>
    <subcellularLocation>
        <location evidence="1">Membrane</location>
        <topology evidence="1">Multi-pass membrane protein</topology>
    </subcellularLocation>
</comment>
<feature type="transmembrane region" description="Helical" evidence="5">
    <location>
        <begin position="7"/>
        <end position="27"/>
    </location>
</feature>
<evidence type="ECO:0000256" key="3">
    <source>
        <dbReference type="ARBA" id="ARBA00022989"/>
    </source>
</evidence>
<name>A0ABQ2F2H7_9DEIO</name>
<feature type="transmembrane region" description="Helical" evidence="5">
    <location>
        <begin position="47"/>
        <end position="70"/>
    </location>
</feature>
<keyword evidence="2 5" id="KW-0812">Transmembrane</keyword>
<accession>A0ABQ2F2H7</accession>